<evidence type="ECO:0000313" key="5">
    <source>
        <dbReference type="EMBL" id="PMC62896.1"/>
    </source>
</evidence>
<protein>
    <recommendedName>
        <fullName evidence="4">PD-(D/E)XK endonuclease-like domain-containing protein</fullName>
    </recommendedName>
</protein>
<sequence length="929" mass="99083">MGRMEITFGWGLDGAAWERPGRVGESRATLGHAAVGPAGLAGILGTRLGIGGVTLERPLRIGAYRDALARTSRQWCGDSFQLDAWAVAKKMLSWRDELVAAGWDGSPVAGGSPRLADLAEAEELFDAPGTADDLRDVAAMLRELVADGVEWPLGIDRLTILGSRAELPAPWPGIIDDVESLGATIDEEGAPSSVERLRVITAATEWEAAEAAARILATAPGTALVATHHTEVLDQELSRRGMARLGALEASDQRATAQVLPLFLDAICGPIDVHAIAAFLDMGLTTSDTRTGAVTDLGVVPSVIRRGLLGALAAQPGVGGPAWLGALEDIRADIAARADESVDEDAKSAAHRAAMHEELLDALDSHLRTSRIGFVDGVCDTAAIIEPLDWLAKRLRNMGAVFEAPELLVAGRSVTTAIEVLGRQATVSERELQRILEDCGSAQPSPLAGAEAAEGSRVPSPALIRNLGPVVWWGAVDDGRTRRRIWTPEEVRTLAGAGVDVPDPGNLARLTSTAELAGLCRAGDVVAIVPAVLDGAATTRHPALSFAAHGSPGYDKDESEFTARRLVVDGTWNFGGADLPLSVPEPFVPDADALAATVSRREVPPGTHLLPDRLSYSQMEKLLVHRLEWLLAYPLRIRQGWVTDIPTGNRMIGTFLHAIIETIVEERLDGSDVATVRTCFAKLLPHYASELNLPGNARLRQQVEAEALESIPELFGTLRRGGMIVTAAEAPIERELVLALRDPDGDPKDPANVHEHPVTMVGFRDLDAETADGTTVVIDMKYSVSRRKYGDLIESGRSLQLATYAWSVADDLPLESIVTAYFELKYGRFDSLDAALGGLTPAAGSIAPETLWRRAVTSVEEALSEIAFSGVVKDEGNAMLVAAEGVEREITKRSENASAAADMNDRYLPMDTAKYVDYGIITGIEADPS</sequence>
<dbReference type="GO" id="GO:0006281">
    <property type="term" value="P:DNA repair"/>
    <property type="evidence" value="ECO:0007669"/>
    <property type="project" value="UniProtKB-KW"/>
</dbReference>
<organism evidence="5 6">
    <name type="scientific">Corynebacterium xerosis</name>
    <dbReference type="NCBI Taxonomy" id="1725"/>
    <lineage>
        <taxon>Bacteria</taxon>
        <taxon>Bacillati</taxon>
        <taxon>Actinomycetota</taxon>
        <taxon>Actinomycetes</taxon>
        <taxon>Mycobacteriales</taxon>
        <taxon>Corynebacteriaceae</taxon>
        <taxon>Corynebacterium</taxon>
    </lineage>
</organism>
<comment type="caution">
    <text evidence="5">The sequence shown here is derived from an EMBL/GenBank/DDBJ whole genome shotgun (WGS) entry which is preliminary data.</text>
</comment>
<evidence type="ECO:0000256" key="2">
    <source>
        <dbReference type="ARBA" id="ARBA00022806"/>
    </source>
</evidence>
<dbReference type="AlphaFoldDB" id="A0A2N6T0Q2"/>
<keyword evidence="2" id="KW-0547">Nucleotide-binding</keyword>
<keyword evidence="1" id="KW-0227">DNA damage</keyword>
<name>A0A2N6T0Q2_9CORY</name>
<dbReference type="GO" id="GO:0004386">
    <property type="term" value="F:helicase activity"/>
    <property type="evidence" value="ECO:0007669"/>
    <property type="project" value="UniProtKB-KW"/>
</dbReference>
<accession>A0A2N6T0Q2</accession>
<dbReference type="STRING" id="1725.WU86_07115"/>
<evidence type="ECO:0000256" key="3">
    <source>
        <dbReference type="ARBA" id="ARBA00023204"/>
    </source>
</evidence>
<evidence type="ECO:0000313" key="6">
    <source>
        <dbReference type="Proteomes" id="UP000235363"/>
    </source>
</evidence>
<dbReference type="Proteomes" id="UP000235363">
    <property type="component" value="Unassembled WGS sequence"/>
</dbReference>
<keyword evidence="3" id="KW-0234">DNA repair</keyword>
<dbReference type="EMBL" id="PNHF01000005">
    <property type="protein sequence ID" value="PMC62896.1"/>
    <property type="molecule type" value="Genomic_DNA"/>
</dbReference>
<gene>
    <name evidence="5" type="ORF">CJ204_03355</name>
</gene>
<keyword evidence="2" id="KW-0347">Helicase</keyword>
<dbReference type="InterPro" id="IPR038726">
    <property type="entry name" value="PDDEXK_AddAB-type"/>
</dbReference>
<reference evidence="5 6" key="1">
    <citation type="submission" date="2017-09" db="EMBL/GenBank/DDBJ databases">
        <title>Bacterial strain isolated from the female urinary microbiota.</title>
        <authorList>
            <person name="Thomas-White K."/>
            <person name="Kumar N."/>
            <person name="Forster S."/>
            <person name="Putonti C."/>
            <person name="Lawley T."/>
            <person name="Wolfe A.J."/>
        </authorList>
    </citation>
    <scope>NUCLEOTIDE SEQUENCE [LARGE SCALE GENOMIC DNA]</scope>
    <source>
        <strain evidence="5 6">UMB0908</strain>
    </source>
</reference>
<proteinExistence type="predicted"/>
<dbReference type="Pfam" id="PF12705">
    <property type="entry name" value="PDDEXK_1"/>
    <property type="match status" value="1"/>
</dbReference>
<keyword evidence="2" id="KW-0378">Hydrolase</keyword>
<keyword evidence="2" id="KW-0067">ATP-binding</keyword>
<evidence type="ECO:0000256" key="1">
    <source>
        <dbReference type="ARBA" id="ARBA00022763"/>
    </source>
</evidence>
<evidence type="ECO:0000259" key="4">
    <source>
        <dbReference type="Pfam" id="PF12705"/>
    </source>
</evidence>
<feature type="domain" description="PD-(D/E)XK endonuclease-like" evidence="4">
    <location>
        <begin position="613"/>
        <end position="825"/>
    </location>
</feature>